<comment type="catalytic activity">
    <reaction evidence="1">
        <text>ATP + protein L-histidine = ADP + protein N-phospho-L-histidine.</text>
        <dbReference type="EC" id="2.7.13.3"/>
    </reaction>
</comment>
<evidence type="ECO:0000256" key="4">
    <source>
        <dbReference type="ARBA" id="ARBA00022543"/>
    </source>
</evidence>
<dbReference type="InterPro" id="IPR003018">
    <property type="entry name" value="GAF"/>
</dbReference>
<dbReference type="SMART" id="SM00387">
    <property type="entry name" value="HATPase_c"/>
    <property type="match status" value="1"/>
</dbReference>
<dbReference type="SUPFAM" id="SSF47384">
    <property type="entry name" value="Homodimeric domain of signal transducing histidine kinase"/>
    <property type="match status" value="1"/>
</dbReference>
<dbReference type="SUPFAM" id="SSF55785">
    <property type="entry name" value="PYP-like sensor domain (PAS domain)"/>
    <property type="match status" value="1"/>
</dbReference>
<dbReference type="Pfam" id="PF00360">
    <property type="entry name" value="PHY"/>
    <property type="match status" value="1"/>
</dbReference>
<dbReference type="InterPro" id="IPR036097">
    <property type="entry name" value="HisK_dim/P_sf"/>
</dbReference>
<keyword evidence="13" id="KW-0547">Nucleotide-binding</keyword>
<dbReference type="InterPro" id="IPR035965">
    <property type="entry name" value="PAS-like_dom_sf"/>
</dbReference>
<dbReference type="EMBL" id="CP158375">
    <property type="protein sequence ID" value="XDO97660.1"/>
    <property type="molecule type" value="Genomic_DNA"/>
</dbReference>
<keyword evidence="4" id="KW-0600">Photoreceptor protein</keyword>
<evidence type="ECO:0000256" key="9">
    <source>
        <dbReference type="ARBA" id="ARBA00022991"/>
    </source>
</evidence>
<dbReference type="InterPro" id="IPR043150">
    <property type="entry name" value="Phytochrome_PHY_sf"/>
</dbReference>
<protein>
    <recommendedName>
        <fullName evidence="3">histidine kinase</fullName>
        <ecNumber evidence="3">2.7.13.3</ecNumber>
    </recommendedName>
</protein>
<dbReference type="GO" id="GO:0000156">
    <property type="term" value="F:phosphorelay response regulator activity"/>
    <property type="evidence" value="ECO:0007669"/>
    <property type="project" value="TreeGrafter"/>
</dbReference>
<dbReference type="PRINTS" id="PR00344">
    <property type="entry name" value="BCTRLSENSOR"/>
</dbReference>
<dbReference type="SUPFAM" id="SSF55781">
    <property type="entry name" value="GAF domain-like"/>
    <property type="match status" value="2"/>
</dbReference>
<dbReference type="GO" id="GO:0030295">
    <property type="term" value="F:protein kinase activator activity"/>
    <property type="evidence" value="ECO:0007669"/>
    <property type="project" value="TreeGrafter"/>
</dbReference>
<keyword evidence="5" id="KW-0597">Phosphoprotein</keyword>
<dbReference type="InterPro" id="IPR016132">
    <property type="entry name" value="Phyto_chromo_attachment"/>
</dbReference>
<dbReference type="RefSeq" id="WP_369061025.1">
    <property type="nucleotide sequence ID" value="NZ_CP158375.1"/>
</dbReference>
<proteinExistence type="inferred from homology"/>
<organism evidence="13">
    <name type="scientific">Caulobacter sp. 73W</name>
    <dbReference type="NCBI Taxonomy" id="3161137"/>
    <lineage>
        <taxon>Bacteria</taxon>
        <taxon>Pseudomonadati</taxon>
        <taxon>Pseudomonadota</taxon>
        <taxon>Alphaproteobacteria</taxon>
        <taxon>Caulobacterales</taxon>
        <taxon>Caulobacteraceae</taxon>
        <taxon>Caulobacter</taxon>
    </lineage>
</organism>
<dbReference type="GO" id="GO:0006355">
    <property type="term" value="P:regulation of DNA-templated transcription"/>
    <property type="evidence" value="ECO:0007669"/>
    <property type="project" value="InterPro"/>
</dbReference>
<comment type="similarity">
    <text evidence="2">In the N-terminal section; belongs to the phytochrome family.</text>
</comment>
<dbReference type="EC" id="2.7.13.3" evidence="3"/>
<dbReference type="GO" id="GO:0009881">
    <property type="term" value="F:photoreceptor activity"/>
    <property type="evidence" value="ECO:0007669"/>
    <property type="project" value="UniProtKB-KW"/>
</dbReference>
<dbReference type="InterPro" id="IPR029016">
    <property type="entry name" value="GAF-like_dom_sf"/>
</dbReference>
<dbReference type="Pfam" id="PF01590">
    <property type="entry name" value="GAF"/>
    <property type="match status" value="1"/>
</dbReference>
<dbReference type="PANTHER" id="PTHR42878:SF15">
    <property type="entry name" value="BACTERIOPHYTOCHROME"/>
    <property type="match status" value="1"/>
</dbReference>
<keyword evidence="8" id="KW-0418">Kinase</keyword>
<evidence type="ECO:0000313" key="13">
    <source>
        <dbReference type="EMBL" id="XDO97660.1"/>
    </source>
</evidence>
<dbReference type="GO" id="GO:0000155">
    <property type="term" value="F:phosphorelay sensor kinase activity"/>
    <property type="evidence" value="ECO:0007669"/>
    <property type="project" value="InterPro"/>
</dbReference>
<dbReference type="Pfam" id="PF02518">
    <property type="entry name" value="HATPase_c"/>
    <property type="match status" value="1"/>
</dbReference>
<dbReference type="InterPro" id="IPR003661">
    <property type="entry name" value="HisK_dim/P_dom"/>
</dbReference>
<keyword evidence="9" id="KW-0157">Chromophore</keyword>
<keyword evidence="6" id="KW-0716">Sensory transduction</keyword>
<dbReference type="InterPro" id="IPR003594">
    <property type="entry name" value="HATPase_dom"/>
</dbReference>
<feature type="domain" description="Phytochrome chromophore attachment site" evidence="11">
    <location>
        <begin position="140"/>
        <end position="298"/>
    </location>
</feature>
<dbReference type="Pfam" id="PF08446">
    <property type="entry name" value="PAS_2"/>
    <property type="match status" value="1"/>
</dbReference>
<evidence type="ECO:0000256" key="1">
    <source>
        <dbReference type="ARBA" id="ARBA00000085"/>
    </source>
</evidence>
<dbReference type="Gene3D" id="3.30.450.270">
    <property type="match status" value="1"/>
</dbReference>
<dbReference type="InterPro" id="IPR004358">
    <property type="entry name" value="Sig_transdc_His_kin-like_C"/>
</dbReference>
<dbReference type="AlphaFoldDB" id="A0AB39KUM6"/>
<evidence type="ECO:0000256" key="2">
    <source>
        <dbReference type="ARBA" id="ARBA00006402"/>
    </source>
</evidence>
<dbReference type="SMART" id="SM00388">
    <property type="entry name" value="HisKA"/>
    <property type="match status" value="1"/>
</dbReference>
<evidence type="ECO:0000259" key="11">
    <source>
        <dbReference type="PROSITE" id="PS50046"/>
    </source>
</evidence>
<dbReference type="FunFam" id="3.30.565.10:FF:000006">
    <property type="entry name" value="Sensor histidine kinase WalK"/>
    <property type="match status" value="1"/>
</dbReference>
<feature type="domain" description="Histidine kinase" evidence="12">
    <location>
        <begin position="521"/>
        <end position="733"/>
    </location>
</feature>
<reference evidence="13" key="1">
    <citation type="submission" date="2024-06" db="EMBL/GenBank/DDBJ databases">
        <title>Caulobacter inopinatus, sp. nov.</title>
        <authorList>
            <person name="Donachie S.P."/>
        </authorList>
    </citation>
    <scope>NUCLEOTIDE SEQUENCE</scope>
    <source>
        <strain evidence="13">73W</strain>
    </source>
</reference>
<dbReference type="Gene3D" id="1.10.287.130">
    <property type="match status" value="1"/>
</dbReference>
<evidence type="ECO:0000256" key="7">
    <source>
        <dbReference type="ARBA" id="ARBA00022679"/>
    </source>
</evidence>
<keyword evidence="7" id="KW-0808">Transferase</keyword>
<sequence>MNTPLDIDGCAQEPIRIPGGVQPHGVLLALSPADLSLLQASGNVASLLTLKPGVAKAEHLHDFVGGDHLSADLMEWLERGEGAFLRTSDMGGRVLQVLGHRNAQGAILEFEDPPASERETFEALYPSLRVFMDEIAPSDDVDVIAGSAARLARELTGFNRVMIYRFDPDWHGVVIAEDGDGVLPSYLDLRFPASDIPAQARELYRLNRLRLIPDANYTPAALEPVMSPVDGQPLDLSFAALRSVSPIHLQYMRNMGTLASMSISILVDGKLWGLISCHNAEPKRVNAQVRAVCDFLGQIVSLQIGARERAAFAAERIELKRVETRLLAELARSGNYREGLVAHPADWLELAGASGAAVIADGEIKVAGVVPPIEHLGRLAVWLQNHKVDELFASDFLAEHWPDAEMLADTAAGVLAISISQIHASYIVWFRPEVVRTVTWGGDPRKKAATPLQPLSPRASFETWKEQVRLRSDPWREAEIETARDFRNAIVSFVLKRAEEKAELTEALQRTNKELESFSYSVSHDLRAPFRHIVGFSELLGERATNLDDKSRHYLDSIKEAALSAGRLVDDLLNFSHMGRTSLTLTRVDMDKLVREVRYSLAPDAEGRQIEWDIQRLPSAWGDGAMLRQVLTNLIDNAVKYTRDAQPAKITITGEERARDTLYRISDNGVGFDMAYVDKLFGVFQRLHRVEDFEGTGIGLALSKRVIDRHGGDIFAEGTLGGGAAFTFVLPKR</sequence>
<dbReference type="GO" id="GO:0007234">
    <property type="term" value="P:osmosensory signaling via phosphorelay pathway"/>
    <property type="evidence" value="ECO:0007669"/>
    <property type="project" value="TreeGrafter"/>
</dbReference>
<keyword evidence="10" id="KW-0675">Receptor</keyword>
<accession>A0AB39KUM6</accession>
<dbReference type="PROSITE" id="PS50046">
    <property type="entry name" value="PHYTOCHROME_2"/>
    <property type="match status" value="1"/>
</dbReference>
<evidence type="ECO:0000256" key="5">
    <source>
        <dbReference type="ARBA" id="ARBA00022553"/>
    </source>
</evidence>
<dbReference type="GO" id="GO:0009584">
    <property type="term" value="P:detection of visible light"/>
    <property type="evidence" value="ECO:0007669"/>
    <property type="project" value="InterPro"/>
</dbReference>
<evidence type="ECO:0000256" key="3">
    <source>
        <dbReference type="ARBA" id="ARBA00012438"/>
    </source>
</evidence>
<evidence type="ECO:0000256" key="10">
    <source>
        <dbReference type="ARBA" id="ARBA00023170"/>
    </source>
</evidence>
<dbReference type="GO" id="GO:0005524">
    <property type="term" value="F:ATP binding"/>
    <property type="evidence" value="ECO:0007669"/>
    <property type="project" value="UniProtKB-KW"/>
</dbReference>
<dbReference type="InterPro" id="IPR036890">
    <property type="entry name" value="HATPase_C_sf"/>
</dbReference>
<dbReference type="PANTHER" id="PTHR42878">
    <property type="entry name" value="TWO-COMPONENT HISTIDINE KINASE"/>
    <property type="match status" value="1"/>
</dbReference>
<dbReference type="Pfam" id="PF00512">
    <property type="entry name" value="HisKA"/>
    <property type="match status" value="1"/>
</dbReference>
<dbReference type="CDD" id="cd00082">
    <property type="entry name" value="HisKA"/>
    <property type="match status" value="1"/>
</dbReference>
<dbReference type="SUPFAM" id="SSF55874">
    <property type="entry name" value="ATPase domain of HSP90 chaperone/DNA topoisomerase II/histidine kinase"/>
    <property type="match status" value="1"/>
</dbReference>
<gene>
    <name evidence="13" type="ORF">ABOZ73_04365</name>
</gene>
<evidence type="ECO:0000256" key="8">
    <source>
        <dbReference type="ARBA" id="ARBA00022777"/>
    </source>
</evidence>
<dbReference type="InterPro" id="IPR013654">
    <property type="entry name" value="PAS_2"/>
</dbReference>
<dbReference type="InterPro" id="IPR013515">
    <property type="entry name" value="Phytochrome_cen-reg"/>
</dbReference>
<name>A0AB39KUM6_9CAUL</name>
<dbReference type="InterPro" id="IPR050351">
    <property type="entry name" value="BphY/WalK/GraS-like"/>
</dbReference>
<evidence type="ECO:0000259" key="12">
    <source>
        <dbReference type="PROSITE" id="PS50109"/>
    </source>
</evidence>
<dbReference type="InterPro" id="IPR005467">
    <property type="entry name" value="His_kinase_dom"/>
</dbReference>
<dbReference type="SMART" id="SM00065">
    <property type="entry name" value="GAF"/>
    <property type="match status" value="1"/>
</dbReference>
<dbReference type="Gene3D" id="3.30.450.20">
    <property type="entry name" value="PAS domain"/>
    <property type="match status" value="1"/>
</dbReference>
<dbReference type="Gene3D" id="3.30.565.10">
    <property type="entry name" value="Histidine kinase-like ATPase, C-terminal domain"/>
    <property type="match status" value="1"/>
</dbReference>
<dbReference type="Gene3D" id="3.30.450.40">
    <property type="match status" value="1"/>
</dbReference>
<dbReference type="PROSITE" id="PS50109">
    <property type="entry name" value="HIS_KIN"/>
    <property type="match status" value="1"/>
</dbReference>
<keyword evidence="13" id="KW-0067">ATP-binding</keyword>
<evidence type="ECO:0000256" key="6">
    <source>
        <dbReference type="ARBA" id="ARBA00022606"/>
    </source>
</evidence>